<sequence>MSPPPAKRAKFSRSFFIENIIPSILLQHGEGKKVEDYVTKLDEQVTHNRKFRLTKCHTKFQIKDVPNDPEGLLGGIFKYCVDTAIEESRENGNEADYLGCLISSELLDPHVWIPIRQINDNTVDAILNQFLKVGQSKKQHGLTLWGKPFDVTVTTIDTKNTKEKEKLIGGSRNIAPTHHRINKQCLIKINNLDGKNHCLFFALQATLVYNIRGLSRSQFYDYVHSRYGSRNQFKRETYELMKEIGAKFGLDGYAAEDWIEPIVEYWNNKYDNKFKVFVFGSTGHYKPMYKYGPERYDIPIILYYDNKHFDGVHKSGNLFGKPYCLSCEMVYSRPQEHTAKCRSRCLLCSRVGPKFPCEKENFNRKCNNCYKTFENSDCFLHHLNSGFCKNSKKCEKCGEIWRVNINNQNGRNGHVCKEKYCGRCGDFHDPKRGCYIKPLKPKQLIPYRLVAFDFETMQHRIFNHDKQQRIHEANFIAAKIVCPKCISNGDCKTSLKNKICQVCGPHRTITFSQQAYNDTETDEQIITEKPLDAFAQWIFYGMPNKYDTYAYSHFGGRFDMVLVFEKLYNEKLNPELIMKGNKLYEMKVKKRPNSNPNVIFRDSYNLMPMALAALVPTFGLEVEDKPFFPHLANRPENYCKIIYPTKKEYLADGMMPAKRREFDIWYEENKNTPFLLDEALASYCNNDVEILMSALIAFRREFFETSKRSTHNGIDVLLECKTIASACMKHYRVNHLKEEHIAIVPERGYENVDNQSLLGLKFFQWYAEKYNVVIQTAHWKGEKVVGKYKLDGWIEEQQLGIEVNGCGWHGCQSCYPSDNMLLPNGMTAGNKRRKDKERMEFILTKVPKVDVYWQCEIENMLRRDKEMKEKFDNYLDEGPLEIRDCFFGGRTGPLKLFHEAKEGEKISYYDVTSLYPFTNFITNYPIGHPKVHTLNEEVYWTKSTDNIYPFSLMKVFVIPPRKIDIPVLPVKIDEDRLLFPLCAKCVKIFPKGGIDEEYSCTHSDRQRGWVSSCTSIELNAALDEGYIVTKLYRVLEYTKSDDELFRPYMREFLAQKIHASGFDEKIKGNKEEEEKFVKECWERFGMRIEREKMISNKGKRAIAKLAVNNLWGRFSLRNQGLSQVHITGDVAELCEYIQNRSLKLSAIDELNVDTIMIRYEKKKEWIEEHDTSNVVLSLWTTSAARLHLLKLMQKVVRTPGCSLLYTDTDSLIFAHPANNNPLELGPHLGDLTDEYPNHEILEYCSGGAKQYGLKLKRKFGEGNEAEYVLKVRGMTLNFDVINNQGLRYQTFKDSVFDYVKTGHLNPIHIMYPNFLRPSIRTSSVVSQPFHKIYKPYIGKGIIRPSNFSVLNFGHVSI</sequence>
<evidence type="ECO:0000256" key="6">
    <source>
        <dbReference type="ARBA" id="ARBA00022932"/>
    </source>
</evidence>
<dbReference type="GO" id="GO:0003887">
    <property type="term" value="F:DNA-directed DNA polymerase activity"/>
    <property type="evidence" value="ECO:0007669"/>
    <property type="project" value="UniProtKB-KW"/>
</dbReference>
<feature type="domain" description="DNA-directed DNA polymerase family B mitochondria/virus" evidence="9">
    <location>
        <begin position="542"/>
        <end position="748"/>
    </location>
</feature>
<organism evidence="10 11">
    <name type="scientific">Meloidogyne incognita</name>
    <name type="common">Southern root-knot nematode worm</name>
    <name type="synonym">Oxyuris incognita</name>
    <dbReference type="NCBI Taxonomy" id="6306"/>
    <lineage>
        <taxon>Eukaryota</taxon>
        <taxon>Metazoa</taxon>
        <taxon>Ecdysozoa</taxon>
        <taxon>Nematoda</taxon>
        <taxon>Chromadorea</taxon>
        <taxon>Rhabditida</taxon>
        <taxon>Tylenchina</taxon>
        <taxon>Tylenchomorpha</taxon>
        <taxon>Tylenchoidea</taxon>
        <taxon>Meloidogynidae</taxon>
        <taxon>Meloidogyninae</taxon>
        <taxon>Meloidogyne</taxon>
        <taxon>Meloidogyne incognita group</taxon>
    </lineage>
</organism>
<dbReference type="Gene3D" id="3.90.1600.10">
    <property type="entry name" value="Palm domain of DNA polymerase"/>
    <property type="match status" value="1"/>
</dbReference>
<dbReference type="Gene3D" id="3.30.420.10">
    <property type="entry name" value="Ribonuclease H-like superfamily/Ribonuclease H"/>
    <property type="match status" value="1"/>
</dbReference>
<keyword evidence="7" id="KW-0238">DNA-binding</keyword>
<dbReference type="GO" id="GO:0042575">
    <property type="term" value="C:DNA polymerase complex"/>
    <property type="evidence" value="ECO:0007669"/>
    <property type="project" value="UniProtKB-ARBA"/>
</dbReference>
<dbReference type="InterPro" id="IPR023211">
    <property type="entry name" value="DNA_pol_palm_dom_sf"/>
</dbReference>
<dbReference type="WBParaSite" id="Minc3s00663g15791">
    <property type="protein sequence ID" value="Minc3s00663g15791"/>
    <property type="gene ID" value="Minc3s00663g15791"/>
</dbReference>
<dbReference type="InterPro" id="IPR004868">
    <property type="entry name" value="DNA-dir_DNA_pol_B_mt/vir"/>
</dbReference>
<keyword evidence="5" id="KW-0235">DNA replication</keyword>
<dbReference type="Gene3D" id="3.40.960.10">
    <property type="entry name" value="VSR Endonuclease"/>
    <property type="match status" value="1"/>
</dbReference>
<keyword evidence="6" id="KW-0239">DNA-directed DNA polymerase</keyword>
<dbReference type="InterPro" id="IPR036397">
    <property type="entry name" value="RNaseH_sf"/>
</dbReference>
<accession>A0A914LMK6</accession>
<evidence type="ECO:0000256" key="2">
    <source>
        <dbReference type="ARBA" id="ARBA00012417"/>
    </source>
</evidence>
<evidence type="ECO:0000259" key="9">
    <source>
        <dbReference type="Pfam" id="PF03175"/>
    </source>
</evidence>
<evidence type="ECO:0000256" key="4">
    <source>
        <dbReference type="ARBA" id="ARBA00022695"/>
    </source>
</evidence>
<comment type="catalytic activity">
    <reaction evidence="8">
        <text>DNA(n) + a 2'-deoxyribonucleoside 5'-triphosphate = DNA(n+1) + diphosphate</text>
        <dbReference type="Rhea" id="RHEA:22508"/>
        <dbReference type="Rhea" id="RHEA-COMP:17339"/>
        <dbReference type="Rhea" id="RHEA-COMP:17340"/>
        <dbReference type="ChEBI" id="CHEBI:33019"/>
        <dbReference type="ChEBI" id="CHEBI:61560"/>
        <dbReference type="ChEBI" id="CHEBI:173112"/>
        <dbReference type="EC" id="2.7.7.7"/>
    </reaction>
</comment>
<evidence type="ECO:0000256" key="1">
    <source>
        <dbReference type="ARBA" id="ARBA00005755"/>
    </source>
</evidence>
<evidence type="ECO:0000313" key="10">
    <source>
        <dbReference type="Proteomes" id="UP000887563"/>
    </source>
</evidence>
<dbReference type="PANTHER" id="PTHR33568">
    <property type="entry name" value="DNA POLYMERASE"/>
    <property type="match status" value="1"/>
</dbReference>
<reference evidence="11" key="1">
    <citation type="submission" date="2022-11" db="UniProtKB">
        <authorList>
            <consortium name="WormBaseParasite"/>
        </authorList>
    </citation>
    <scope>IDENTIFICATION</scope>
</reference>
<feature type="domain" description="DNA-directed DNA polymerase family B mitochondria/virus" evidence="9">
    <location>
        <begin position="881"/>
        <end position="1062"/>
    </location>
</feature>
<evidence type="ECO:0000313" key="11">
    <source>
        <dbReference type="WBParaSite" id="Minc3s00663g15791"/>
    </source>
</evidence>
<comment type="similarity">
    <text evidence="1">Belongs to the DNA polymerase type-B family.</text>
</comment>
<dbReference type="SUPFAM" id="SSF53098">
    <property type="entry name" value="Ribonuclease H-like"/>
    <property type="match status" value="1"/>
</dbReference>
<evidence type="ECO:0000256" key="5">
    <source>
        <dbReference type="ARBA" id="ARBA00022705"/>
    </source>
</evidence>
<name>A0A914LMK6_MELIC</name>
<dbReference type="EC" id="2.7.7.7" evidence="2"/>
<dbReference type="PANTHER" id="PTHR33568:SF3">
    <property type="entry name" value="DNA-DIRECTED DNA POLYMERASE"/>
    <property type="match status" value="1"/>
</dbReference>
<dbReference type="Pfam" id="PF03175">
    <property type="entry name" value="DNA_pol_B_2"/>
    <property type="match status" value="2"/>
</dbReference>
<evidence type="ECO:0000256" key="7">
    <source>
        <dbReference type="ARBA" id="ARBA00023125"/>
    </source>
</evidence>
<dbReference type="GO" id="GO:0000166">
    <property type="term" value="F:nucleotide binding"/>
    <property type="evidence" value="ECO:0007669"/>
    <property type="project" value="InterPro"/>
</dbReference>
<keyword evidence="4" id="KW-0548">Nucleotidyltransferase</keyword>
<dbReference type="SUPFAM" id="SSF56672">
    <property type="entry name" value="DNA/RNA polymerases"/>
    <property type="match status" value="1"/>
</dbReference>
<proteinExistence type="inferred from homology"/>
<dbReference type="GO" id="GO:0003677">
    <property type="term" value="F:DNA binding"/>
    <property type="evidence" value="ECO:0007669"/>
    <property type="project" value="UniProtKB-KW"/>
</dbReference>
<dbReference type="GO" id="GO:0006260">
    <property type="term" value="P:DNA replication"/>
    <property type="evidence" value="ECO:0007669"/>
    <property type="project" value="UniProtKB-KW"/>
</dbReference>
<evidence type="ECO:0000256" key="8">
    <source>
        <dbReference type="ARBA" id="ARBA00049244"/>
    </source>
</evidence>
<keyword evidence="3" id="KW-0808">Transferase</keyword>
<dbReference type="InterPro" id="IPR012337">
    <property type="entry name" value="RNaseH-like_sf"/>
</dbReference>
<protein>
    <recommendedName>
        <fullName evidence="2">DNA-directed DNA polymerase</fullName>
        <ecNumber evidence="2">2.7.7.7</ecNumber>
    </recommendedName>
</protein>
<evidence type="ECO:0000256" key="3">
    <source>
        <dbReference type="ARBA" id="ARBA00022679"/>
    </source>
</evidence>
<dbReference type="Proteomes" id="UP000887563">
    <property type="component" value="Unplaced"/>
</dbReference>
<keyword evidence="10" id="KW-1185">Reference proteome</keyword>
<dbReference type="InterPro" id="IPR043502">
    <property type="entry name" value="DNA/RNA_pol_sf"/>
</dbReference>